<organism evidence="1 2">
    <name type="scientific">Dentiscutata erythropus</name>
    <dbReference type="NCBI Taxonomy" id="1348616"/>
    <lineage>
        <taxon>Eukaryota</taxon>
        <taxon>Fungi</taxon>
        <taxon>Fungi incertae sedis</taxon>
        <taxon>Mucoromycota</taxon>
        <taxon>Glomeromycotina</taxon>
        <taxon>Glomeromycetes</taxon>
        <taxon>Diversisporales</taxon>
        <taxon>Gigasporaceae</taxon>
        <taxon>Dentiscutata</taxon>
    </lineage>
</organism>
<comment type="caution">
    <text evidence="1">The sequence shown here is derived from an EMBL/GenBank/DDBJ whole genome shotgun (WGS) entry which is preliminary data.</text>
</comment>
<reference evidence="1" key="1">
    <citation type="submission" date="2021-06" db="EMBL/GenBank/DDBJ databases">
        <authorList>
            <person name="Kallberg Y."/>
            <person name="Tangrot J."/>
            <person name="Rosling A."/>
        </authorList>
    </citation>
    <scope>NUCLEOTIDE SEQUENCE</scope>
    <source>
        <strain evidence="1">MA453B</strain>
    </source>
</reference>
<evidence type="ECO:0000313" key="1">
    <source>
        <dbReference type="EMBL" id="CAG8783672.1"/>
    </source>
</evidence>
<dbReference type="Proteomes" id="UP000789405">
    <property type="component" value="Unassembled WGS sequence"/>
</dbReference>
<feature type="non-terminal residue" evidence="1">
    <location>
        <position position="64"/>
    </location>
</feature>
<sequence>MFNFISEIPEEYSILAAFVSEYMSVNPMDKPKLPLDYKDIEEIKIVIPLTSRKQIAETARRLRT</sequence>
<name>A0A9N9JMA9_9GLOM</name>
<keyword evidence="2" id="KW-1185">Reference proteome</keyword>
<accession>A0A9N9JMA9</accession>
<gene>
    <name evidence="1" type="ORF">DERYTH_LOCUS19966</name>
</gene>
<dbReference type="EMBL" id="CAJVPY010022765">
    <property type="protein sequence ID" value="CAG8783672.1"/>
    <property type="molecule type" value="Genomic_DNA"/>
</dbReference>
<proteinExistence type="predicted"/>
<dbReference type="AlphaFoldDB" id="A0A9N9JMA9"/>
<dbReference type="OrthoDB" id="2442740at2759"/>
<evidence type="ECO:0000313" key="2">
    <source>
        <dbReference type="Proteomes" id="UP000789405"/>
    </source>
</evidence>
<protein>
    <submittedName>
        <fullName evidence="1">14254_t:CDS:1</fullName>
    </submittedName>
</protein>